<evidence type="ECO:0000313" key="2">
    <source>
        <dbReference type="Proteomes" id="UP000265520"/>
    </source>
</evidence>
<dbReference type="AlphaFoldDB" id="A0A392R424"/>
<dbReference type="EMBL" id="LXQA010180868">
    <property type="protein sequence ID" value="MCI30596.1"/>
    <property type="molecule type" value="Genomic_DNA"/>
</dbReference>
<organism evidence="1 2">
    <name type="scientific">Trifolium medium</name>
    <dbReference type="NCBI Taxonomy" id="97028"/>
    <lineage>
        <taxon>Eukaryota</taxon>
        <taxon>Viridiplantae</taxon>
        <taxon>Streptophyta</taxon>
        <taxon>Embryophyta</taxon>
        <taxon>Tracheophyta</taxon>
        <taxon>Spermatophyta</taxon>
        <taxon>Magnoliopsida</taxon>
        <taxon>eudicotyledons</taxon>
        <taxon>Gunneridae</taxon>
        <taxon>Pentapetalae</taxon>
        <taxon>rosids</taxon>
        <taxon>fabids</taxon>
        <taxon>Fabales</taxon>
        <taxon>Fabaceae</taxon>
        <taxon>Papilionoideae</taxon>
        <taxon>50 kb inversion clade</taxon>
        <taxon>NPAAA clade</taxon>
        <taxon>Hologalegina</taxon>
        <taxon>IRL clade</taxon>
        <taxon>Trifolieae</taxon>
        <taxon>Trifolium</taxon>
    </lineage>
</organism>
<name>A0A392R424_9FABA</name>
<feature type="non-terminal residue" evidence="1">
    <location>
        <position position="40"/>
    </location>
</feature>
<proteinExistence type="predicted"/>
<keyword evidence="2" id="KW-1185">Reference proteome</keyword>
<accession>A0A392R424</accession>
<sequence length="40" mass="3849">MYADGGEVAGVVADVGGDEIAGVVGGEAGGLSNDVMEAYF</sequence>
<comment type="caution">
    <text evidence="1">The sequence shown here is derived from an EMBL/GenBank/DDBJ whole genome shotgun (WGS) entry which is preliminary data.</text>
</comment>
<dbReference type="Proteomes" id="UP000265520">
    <property type="component" value="Unassembled WGS sequence"/>
</dbReference>
<protein>
    <submittedName>
        <fullName evidence="1">Uncharacterized protein</fullName>
    </submittedName>
</protein>
<evidence type="ECO:0000313" key="1">
    <source>
        <dbReference type="EMBL" id="MCI30596.1"/>
    </source>
</evidence>
<reference evidence="1 2" key="1">
    <citation type="journal article" date="2018" name="Front. Plant Sci.">
        <title>Red Clover (Trifolium pratense) and Zigzag Clover (T. medium) - A Picture of Genomic Similarities and Differences.</title>
        <authorList>
            <person name="Dluhosova J."/>
            <person name="Istvanek J."/>
            <person name="Nedelnik J."/>
            <person name="Repkova J."/>
        </authorList>
    </citation>
    <scope>NUCLEOTIDE SEQUENCE [LARGE SCALE GENOMIC DNA]</scope>
    <source>
        <strain evidence="2">cv. 10/8</strain>
        <tissue evidence="1">Leaf</tissue>
    </source>
</reference>